<dbReference type="SMART" id="SM00240">
    <property type="entry name" value="FHA"/>
    <property type="match status" value="1"/>
</dbReference>
<evidence type="ECO:0000313" key="3">
    <source>
        <dbReference type="Proteomes" id="UP000319212"/>
    </source>
</evidence>
<dbReference type="InterPro" id="IPR050923">
    <property type="entry name" value="Cell_Proc_Reg/RNA_Proc"/>
</dbReference>
<dbReference type="RefSeq" id="WP_140839811.1">
    <property type="nucleotide sequence ID" value="NZ_RCZI01000002.1"/>
</dbReference>
<reference evidence="2 3" key="1">
    <citation type="journal article" date="2019" name="Environ. Microbiol.">
        <title>Species interactions and distinct microbial communities in high Arctic permafrost affected cryosols are associated with the CH4 and CO2 gas fluxes.</title>
        <authorList>
            <person name="Altshuler I."/>
            <person name="Hamel J."/>
            <person name="Turney S."/>
            <person name="Magnuson E."/>
            <person name="Levesque R."/>
            <person name="Greer C."/>
            <person name="Whyte L.G."/>
        </authorList>
    </citation>
    <scope>NUCLEOTIDE SEQUENCE [LARGE SCALE GENOMIC DNA]</scope>
    <source>
        <strain evidence="2 3">S06.C</strain>
    </source>
</reference>
<dbReference type="PROSITE" id="PS50006">
    <property type="entry name" value="FHA_DOMAIN"/>
    <property type="match status" value="1"/>
</dbReference>
<dbReference type="Proteomes" id="UP000319212">
    <property type="component" value="Unassembled WGS sequence"/>
</dbReference>
<evidence type="ECO:0000259" key="1">
    <source>
        <dbReference type="PROSITE" id="PS50006"/>
    </source>
</evidence>
<sequence length="185" mass="19880">MKQSPTFNTASRATGPSGRGLRAFFPCLGQPSWARRHTTQWTGGPLNLAALDLHGAAPETEASPHQPHLIAIDAGGQTKLITLQAGRTTLGRDARSTIVLDSPLASRQHAMLMCEGDAVVLRDLGSSNGSFVNDQQVQQRALRHGDVLTLGEDCFRFLAPPLAYRAPQILDLLDSIPAELALNPR</sequence>
<dbReference type="InterPro" id="IPR008984">
    <property type="entry name" value="SMAD_FHA_dom_sf"/>
</dbReference>
<organism evidence="2 3">
    <name type="scientific">Variovorax guangxiensis</name>
    <dbReference type="NCBI Taxonomy" id="1775474"/>
    <lineage>
        <taxon>Bacteria</taxon>
        <taxon>Pseudomonadati</taxon>
        <taxon>Pseudomonadota</taxon>
        <taxon>Betaproteobacteria</taxon>
        <taxon>Burkholderiales</taxon>
        <taxon>Comamonadaceae</taxon>
        <taxon>Variovorax</taxon>
    </lineage>
</organism>
<comment type="caution">
    <text evidence="2">The sequence shown here is derived from an EMBL/GenBank/DDBJ whole genome shotgun (WGS) entry which is preliminary data.</text>
</comment>
<gene>
    <name evidence="2" type="ORF">EAH82_06065</name>
</gene>
<evidence type="ECO:0000313" key="2">
    <source>
        <dbReference type="EMBL" id="TPG28377.1"/>
    </source>
</evidence>
<dbReference type="PANTHER" id="PTHR23308">
    <property type="entry name" value="NUCLEAR INHIBITOR OF PROTEIN PHOSPHATASE-1"/>
    <property type="match status" value="1"/>
</dbReference>
<dbReference type="Gene3D" id="2.60.200.20">
    <property type="match status" value="1"/>
</dbReference>
<proteinExistence type="predicted"/>
<name>A0A502DSS3_9BURK</name>
<feature type="domain" description="FHA" evidence="1">
    <location>
        <begin position="83"/>
        <end position="137"/>
    </location>
</feature>
<dbReference type="CDD" id="cd00060">
    <property type="entry name" value="FHA"/>
    <property type="match status" value="1"/>
</dbReference>
<dbReference type="InterPro" id="IPR000253">
    <property type="entry name" value="FHA_dom"/>
</dbReference>
<dbReference type="AlphaFoldDB" id="A0A502DSS3"/>
<dbReference type="EMBL" id="RCZI01000002">
    <property type="protein sequence ID" value="TPG28377.1"/>
    <property type="molecule type" value="Genomic_DNA"/>
</dbReference>
<dbReference type="OrthoDB" id="8556548at2"/>
<dbReference type="SUPFAM" id="SSF49879">
    <property type="entry name" value="SMAD/FHA domain"/>
    <property type="match status" value="1"/>
</dbReference>
<dbReference type="Pfam" id="PF00498">
    <property type="entry name" value="FHA"/>
    <property type="match status" value="1"/>
</dbReference>
<protein>
    <submittedName>
        <fullName evidence="2">FHA domain-containing protein</fullName>
    </submittedName>
</protein>
<accession>A0A502DSS3</accession>